<dbReference type="InterPro" id="IPR003029">
    <property type="entry name" value="S1_domain"/>
</dbReference>
<dbReference type="Proteomes" id="UP000728185">
    <property type="component" value="Unassembled WGS sequence"/>
</dbReference>
<gene>
    <name evidence="3" type="ORF">FBUS_07339</name>
</gene>
<sequence length="854" mass="94621">MLVGLVTVIQDSGLVITILACDQGPRRDFDGLKLTGFCPLRQLPRYSVHGNSLDAFQIGDKVRAFILDVHVTGRLILSMNPKMLNRDLYGDLKLGLIGDDDLPLHFKKLQNLDGKSYEAYLESTPQFRNPDGLRVLCARMGIPRSSACSLLFSISRIRLCKAEMACELRRTQLLTFSMKQYASVGTYTKAVDNLEKSLELQANHANAKNYLGQTLVAYAGEISRKDPGKASQLLQRAIKLDPDNIEAQEALRELPSGIPESGLSWSRSPSPRAPSRNAGGRREKSPVSPVENLRASALTDGGYSTHVERSRAALEQLVEEDRSKRAAKEAGRHNPLVEQSPAFYSPEARRGFVYWENRAFIIVQIKSGPLLAKGTMERGDLSKIVITRNRSGRIIRCKDDEAFSSDRGRRDGSWKRPAEDEMIQDKDKRGRLDPDEYRGTRRVFTPPRHAREGEHGSLTVYSNENDLPMTSKSLQERLQARIRAIERRHQLEDGNPSGVVDTVNGSSVAVANKSREGSCTGGVPDDYLAGGSPGGVGVGSGGSYSSQYRGPVSGLGNTDRRFGAFHRPDYYGNRGSYLGRPRGRGPRWRGQWDDYRGRRGTWYNNRCDDRRRDLPSGLSSERNFDRRRKRHGLSGSPERSSRSRSRSHPSRSPRSRSVSRSNRSSSASPSPIRPANRRRVISRARISTPPLAPLTNAKRSDSDENLAELDQFVAQLRAKRQMEHQLQQQQMMNQSRTTAVGVPGPQQYPVTSESGNDEDRPSAHTHLSESNVTLSPVQSGDSMVHSVSKDVGHDNANGDLISNDQSVNATLPCVSSSVSLPNFKDECETDAPTTVTVAESVEHTLPPVTESEEK</sequence>
<dbReference type="InterPro" id="IPR039190">
    <property type="entry name" value="TTC14"/>
</dbReference>
<evidence type="ECO:0000313" key="4">
    <source>
        <dbReference type="Proteomes" id="UP000728185"/>
    </source>
</evidence>
<feature type="compositionally biased region" description="Basic and acidic residues" evidence="1">
    <location>
        <begin position="403"/>
        <end position="439"/>
    </location>
</feature>
<feature type="region of interest" description="Disordered" evidence="1">
    <location>
        <begin position="403"/>
        <end position="441"/>
    </location>
</feature>
<dbReference type="SUPFAM" id="SSF50249">
    <property type="entry name" value="Nucleic acid-binding proteins"/>
    <property type="match status" value="1"/>
</dbReference>
<name>A0A8E0S063_9TREM</name>
<feature type="compositionally biased region" description="Low complexity" evidence="1">
    <location>
        <begin position="264"/>
        <end position="276"/>
    </location>
</feature>
<dbReference type="Gene3D" id="1.25.40.10">
    <property type="entry name" value="Tetratricopeptide repeat domain"/>
    <property type="match status" value="1"/>
</dbReference>
<organism evidence="3 4">
    <name type="scientific">Fasciolopsis buskii</name>
    <dbReference type="NCBI Taxonomy" id="27845"/>
    <lineage>
        <taxon>Eukaryota</taxon>
        <taxon>Metazoa</taxon>
        <taxon>Spiralia</taxon>
        <taxon>Lophotrochozoa</taxon>
        <taxon>Platyhelminthes</taxon>
        <taxon>Trematoda</taxon>
        <taxon>Digenea</taxon>
        <taxon>Plagiorchiida</taxon>
        <taxon>Echinostomata</taxon>
        <taxon>Echinostomatoidea</taxon>
        <taxon>Fasciolidae</taxon>
        <taxon>Fasciolopsis</taxon>
    </lineage>
</organism>
<feature type="compositionally biased region" description="Low complexity" evidence="1">
    <location>
        <begin position="724"/>
        <end position="734"/>
    </location>
</feature>
<dbReference type="PROSITE" id="PS50126">
    <property type="entry name" value="S1"/>
    <property type="match status" value="1"/>
</dbReference>
<feature type="compositionally biased region" description="Basic residues" evidence="1">
    <location>
        <begin position="642"/>
        <end position="654"/>
    </location>
</feature>
<evidence type="ECO:0000313" key="3">
    <source>
        <dbReference type="EMBL" id="KAA0197681.1"/>
    </source>
</evidence>
<dbReference type="InterPro" id="IPR011990">
    <property type="entry name" value="TPR-like_helical_dom_sf"/>
</dbReference>
<dbReference type="OrthoDB" id="1914839at2759"/>
<dbReference type="PANTHER" id="PTHR23184:SF9">
    <property type="entry name" value="TETRATRICOPEPTIDE REPEAT PROTEIN 14"/>
    <property type="match status" value="1"/>
</dbReference>
<evidence type="ECO:0000259" key="2">
    <source>
        <dbReference type="PROSITE" id="PS50126"/>
    </source>
</evidence>
<evidence type="ECO:0000256" key="1">
    <source>
        <dbReference type="SAM" id="MobiDB-lite"/>
    </source>
</evidence>
<dbReference type="PANTHER" id="PTHR23184">
    <property type="entry name" value="TETRATRICOPEPTIDE REPEAT PROTEIN 14"/>
    <property type="match status" value="1"/>
</dbReference>
<feature type="compositionally biased region" description="Polar residues" evidence="1">
    <location>
        <begin position="768"/>
        <end position="781"/>
    </location>
</feature>
<feature type="region of interest" description="Disordered" evidence="1">
    <location>
        <begin position="572"/>
        <end position="703"/>
    </location>
</feature>
<reference evidence="3" key="1">
    <citation type="submission" date="2019-05" db="EMBL/GenBank/DDBJ databases">
        <title>Annotation for the trematode Fasciolopsis buski.</title>
        <authorList>
            <person name="Choi Y.-J."/>
        </authorList>
    </citation>
    <scope>NUCLEOTIDE SEQUENCE</scope>
    <source>
        <strain evidence="3">HT</strain>
        <tissue evidence="3">Whole worm</tissue>
    </source>
</reference>
<keyword evidence="4" id="KW-1185">Reference proteome</keyword>
<dbReference type="SUPFAM" id="SSF48452">
    <property type="entry name" value="TPR-like"/>
    <property type="match status" value="1"/>
</dbReference>
<protein>
    <submittedName>
        <fullName evidence="3">Tetratricopeptide repeat protein 14</fullName>
    </submittedName>
</protein>
<dbReference type="AlphaFoldDB" id="A0A8E0S063"/>
<dbReference type="InterPro" id="IPR012340">
    <property type="entry name" value="NA-bd_OB-fold"/>
</dbReference>
<comment type="caution">
    <text evidence="3">The sequence shown here is derived from an EMBL/GenBank/DDBJ whole genome shotgun (WGS) entry which is preliminary data.</text>
</comment>
<accession>A0A8E0S063</accession>
<feature type="region of interest" description="Disordered" evidence="1">
    <location>
        <begin position="256"/>
        <end position="310"/>
    </location>
</feature>
<dbReference type="Gene3D" id="2.40.50.140">
    <property type="entry name" value="Nucleic acid-binding proteins"/>
    <property type="match status" value="1"/>
</dbReference>
<feature type="region of interest" description="Disordered" evidence="1">
    <location>
        <begin position="720"/>
        <end position="785"/>
    </location>
</feature>
<dbReference type="EMBL" id="LUCM01002221">
    <property type="protein sequence ID" value="KAA0197681.1"/>
    <property type="molecule type" value="Genomic_DNA"/>
</dbReference>
<feature type="domain" description="S1 motif" evidence="2">
    <location>
        <begin position="1"/>
        <end position="80"/>
    </location>
</feature>
<dbReference type="GO" id="GO:0003676">
    <property type="term" value="F:nucleic acid binding"/>
    <property type="evidence" value="ECO:0007669"/>
    <property type="project" value="InterPro"/>
</dbReference>
<feature type="compositionally biased region" description="Low complexity" evidence="1">
    <location>
        <begin position="655"/>
        <end position="674"/>
    </location>
</feature>
<proteinExistence type="predicted"/>